<organism evidence="3 4">
    <name type="scientific">Nonomuraea fuscirosea</name>
    <dbReference type="NCBI Taxonomy" id="1291556"/>
    <lineage>
        <taxon>Bacteria</taxon>
        <taxon>Bacillati</taxon>
        <taxon>Actinomycetota</taxon>
        <taxon>Actinomycetes</taxon>
        <taxon>Streptosporangiales</taxon>
        <taxon>Streptosporangiaceae</taxon>
        <taxon>Nonomuraea</taxon>
    </lineage>
</organism>
<dbReference type="SUPFAM" id="SSF48452">
    <property type="entry name" value="TPR-like"/>
    <property type="match status" value="2"/>
</dbReference>
<evidence type="ECO:0000313" key="3">
    <source>
        <dbReference type="EMBL" id="PRX42509.1"/>
    </source>
</evidence>
<dbReference type="AlphaFoldDB" id="A0A2T0LJ12"/>
<evidence type="ECO:0000313" key="4">
    <source>
        <dbReference type="Proteomes" id="UP000238312"/>
    </source>
</evidence>
<dbReference type="Proteomes" id="UP000238312">
    <property type="component" value="Unassembled WGS sequence"/>
</dbReference>
<gene>
    <name evidence="3" type="ORF">B0I32_1673</name>
</gene>
<dbReference type="SUPFAM" id="SSF53098">
    <property type="entry name" value="Ribonuclease H-like"/>
    <property type="match status" value="1"/>
</dbReference>
<feature type="compositionally biased region" description="Basic and acidic residues" evidence="1">
    <location>
        <begin position="403"/>
        <end position="412"/>
    </location>
</feature>
<dbReference type="InterPro" id="IPR038721">
    <property type="entry name" value="IS701-like_DDE_dom"/>
</dbReference>
<evidence type="ECO:0000256" key="1">
    <source>
        <dbReference type="SAM" id="MobiDB-lite"/>
    </source>
</evidence>
<dbReference type="EMBL" id="PVNG01000067">
    <property type="protein sequence ID" value="PRX42509.1"/>
    <property type="molecule type" value="Genomic_DNA"/>
</dbReference>
<dbReference type="InterPro" id="IPR039365">
    <property type="entry name" value="IS701-like"/>
</dbReference>
<protein>
    <submittedName>
        <fullName evidence="3">SRSO17 transposase</fullName>
    </submittedName>
</protein>
<keyword evidence="4" id="KW-1185">Reference proteome</keyword>
<dbReference type="PANTHER" id="PTHR33627:SF1">
    <property type="entry name" value="TRANSPOSASE"/>
    <property type="match status" value="1"/>
</dbReference>
<dbReference type="Pfam" id="PF13546">
    <property type="entry name" value="DDE_5"/>
    <property type="match status" value="1"/>
</dbReference>
<sequence length="1046" mass="115380">MAVVSTVAQAVPACWDDALDELFAQVMAPFFVRREPRLRARAALEGLLSDLERKNSWSLAEYAGDSSPDGMQRLFNHARWDADSVRDALRAQVGERFGDLNGVLVIDDTGFEKKGTCSAGVQRQYTGTAGKITNCQIGVFASYATPGGRRVLIDRELYLPASWFAEPERLSVAGAPPGSVFLTKPELAWKMIERAADDVLLSFGWVTGDEAYGDNTVLRGRCRSRGLNQVFAVSCDHPVTVAATKTRADVAVAALEESAWQRYACGEGVKGRRFYDWAWITVGEHGSHDWLMARRSISDPSQVAYYRCWATDPVALTALVRAAGARWSIEECFQATKNEVGLDHYQVRKYTAWYRYITLVMVAHAHLAFLADRLTAPPATQGAHGWTITAGARKAHQLGRLARADPAHRQRDPPAPCSPPPATTSRRALSALVTLAAPPPSPRPPCPLPTPAPTHRSLSAAGVLGVMGWAGSTRPTHPERRMTVEDSPSFCADRRLDGPFTLGRRLARTLLNGSRLSQHAKELLVLAFVDSQSPVDDASAPLLLTTPRAERIQHFPRRHLKFLCHAIAEVLEHHWQGQSAVNICHAEEADETDRLLIEVLADRAAFRRHPMPVRMVKRDHQSPATAAPVTGSSLLDAVRLGYYETAVRCGRKLIEDAEWPADYHPDFHAHLHAYTIALLAIDRPREAVALYRTAADRWDEPAAQATAHYIQAMFHTRYGAPADLDLDRASESLRLAMAAAISIEEPGLRSRRVAFYENSLALVDMKNGDLGHALGRIESGLAVLQGSRQEAIQHRVVLRNNRAVLLTRLGRADEAIADLDYAVACDPASAQPLVDRAMALQATGQTKEALIDLTYAIEHCICGPEVYSNRAILRLREGELESALEDLRWARLLDSSDEGTFIQCVEALIDAERLDEATELLNEWTDRTPTEHISALLARLAAARGEVAEALAILDAGLGLHPDARTLRLERATILYLLQRPSEALADVELVTAQNEFDPAVEANRILLLRECHREVEAQAAATRLLQMDLPDHVRDHVRLLIDTSE</sequence>
<evidence type="ECO:0000259" key="2">
    <source>
        <dbReference type="Pfam" id="PF13546"/>
    </source>
</evidence>
<proteinExistence type="predicted"/>
<accession>A0A2T0LJ12</accession>
<feature type="domain" description="Transposase IS701-like DDE" evidence="2">
    <location>
        <begin position="33"/>
        <end position="244"/>
    </location>
</feature>
<dbReference type="PANTHER" id="PTHR33627">
    <property type="entry name" value="TRANSPOSASE"/>
    <property type="match status" value="1"/>
</dbReference>
<feature type="region of interest" description="Disordered" evidence="1">
    <location>
        <begin position="403"/>
        <end position="424"/>
    </location>
</feature>
<reference evidence="3 4" key="1">
    <citation type="submission" date="2018-03" db="EMBL/GenBank/DDBJ databases">
        <title>Genomic Encyclopedia of Type Strains, Phase III (KMG-III): the genomes of soil and plant-associated and newly described type strains.</title>
        <authorList>
            <person name="Whitman W."/>
        </authorList>
    </citation>
    <scope>NUCLEOTIDE SEQUENCE [LARGE SCALE GENOMIC DNA]</scope>
    <source>
        <strain evidence="3 4">CGMCC 4.7104</strain>
    </source>
</reference>
<dbReference type="InterPro" id="IPR012337">
    <property type="entry name" value="RNaseH-like_sf"/>
</dbReference>
<dbReference type="SMART" id="SM00028">
    <property type="entry name" value="TPR"/>
    <property type="match status" value="4"/>
</dbReference>
<dbReference type="Gene3D" id="1.25.40.10">
    <property type="entry name" value="Tetratricopeptide repeat domain"/>
    <property type="match status" value="2"/>
</dbReference>
<dbReference type="NCBIfam" id="NF033540">
    <property type="entry name" value="transpos_IS701"/>
    <property type="match status" value="1"/>
</dbReference>
<feature type="compositionally biased region" description="Pro residues" evidence="1">
    <location>
        <begin position="413"/>
        <end position="422"/>
    </location>
</feature>
<comment type="caution">
    <text evidence="3">The sequence shown here is derived from an EMBL/GenBank/DDBJ whole genome shotgun (WGS) entry which is preliminary data.</text>
</comment>
<dbReference type="InterPro" id="IPR011990">
    <property type="entry name" value="TPR-like_helical_dom_sf"/>
</dbReference>
<dbReference type="InterPro" id="IPR019734">
    <property type="entry name" value="TPR_rpt"/>
</dbReference>
<name>A0A2T0LJ12_9ACTN</name>